<proteinExistence type="predicted"/>
<reference evidence="3" key="2">
    <citation type="submission" date="2020-09" db="EMBL/GenBank/DDBJ databases">
        <authorList>
            <person name="Sun Q."/>
            <person name="Zhou Y."/>
        </authorList>
    </citation>
    <scope>NUCLEOTIDE SEQUENCE</scope>
    <source>
        <strain evidence="3">CGMCC 1.16067</strain>
    </source>
</reference>
<evidence type="ECO:0000313" key="4">
    <source>
        <dbReference type="Proteomes" id="UP000649179"/>
    </source>
</evidence>
<protein>
    <submittedName>
        <fullName evidence="3">UPF0261 protein y4oU</fullName>
    </submittedName>
</protein>
<dbReference type="NCBIfam" id="NF002673">
    <property type="entry name" value="PRK02399.1-1"/>
    <property type="match status" value="1"/>
</dbReference>
<keyword evidence="4" id="KW-1185">Reference proteome</keyword>
<comment type="caution">
    <text evidence="3">The sequence shown here is derived from an EMBL/GenBank/DDBJ whole genome shotgun (WGS) entry which is preliminary data.</text>
</comment>
<gene>
    <name evidence="3" type="ORF">GCM10011519_31260</name>
</gene>
<dbReference type="Proteomes" id="UP000649179">
    <property type="component" value="Unassembled WGS sequence"/>
</dbReference>
<dbReference type="Pfam" id="PF06792">
    <property type="entry name" value="UPF0261"/>
    <property type="match status" value="1"/>
</dbReference>
<name>A0A917BQP0_9ACTN</name>
<accession>A0A917BQP0</accession>
<dbReference type="PANTHER" id="PTHR31862">
    <property type="entry name" value="UPF0261 DOMAIN PROTEIN (AFU_ORTHOLOGUE AFUA_1G10120)"/>
    <property type="match status" value="1"/>
</dbReference>
<organism evidence="3 4">
    <name type="scientific">Marmoricola endophyticus</name>
    <dbReference type="NCBI Taxonomy" id="2040280"/>
    <lineage>
        <taxon>Bacteria</taxon>
        <taxon>Bacillati</taxon>
        <taxon>Actinomycetota</taxon>
        <taxon>Actinomycetes</taxon>
        <taxon>Propionibacteriales</taxon>
        <taxon>Nocardioidaceae</taxon>
        <taxon>Marmoricola</taxon>
    </lineage>
</organism>
<dbReference type="InterPro" id="IPR056778">
    <property type="entry name" value="UPF0261_C"/>
</dbReference>
<feature type="domain" description="UPF0261" evidence="1">
    <location>
        <begin position="11"/>
        <end position="174"/>
    </location>
</feature>
<evidence type="ECO:0000259" key="2">
    <source>
        <dbReference type="Pfam" id="PF23189"/>
    </source>
</evidence>
<dbReference type="EMBL" id="BMKQ01000001">
    <property type="protein sequence ID" value="GGF55101.1"/>
    <property type="molecule type" value="Genomic_DNA"/>
</dbReference>
<evidence type="ECO:0000313" key="3">
    <source>
        <dbReference type="EMBL" id="GGF55101.1"/>
    </source>
</evidence>
<dbReference type="PANTHER" id="PTHR31862:SF1">
    <property type="entry name" value="UPF0261 DOMAIN PROTEIN (AFU_ORTHOLOGUE AFUA_1G10120)"/>
    <property type="match status" value="1"/>
</dbReference>
<dbReference type="InterPro" id="IPR044122">
    <property type="entry name" value="UPF0261_N"/>
</dbReference>
<dbReference type="CDD" id="cd15488">
    <property type="entry name" value="Tm-1-like"/>
    <property type="match status" value="1"/>
</dbReference>
<dbReference type="InterPro" id="IPR008322">
    <property type="entry name" value="UPF0261"/>
</dbReference>
<evidence type="ECO:0000259" key="1">
    <source>
        <dbReference type="Pfam" id="PF06792"/>
    </source>
</evidence>
<dbReference type="PIRSF" id="PIRSF033271">
    <property type="entry name" value="UCP033271"/>
    <property type="match status" value="1"/>
</dbReference>
<sequence>MTTVTGVGYAYVVGTVDTKGRELTYVADLVRAAGVEVRTVDLTTVEGWDSPADVTPADVAGTAEVFTGERGSAVAAMAEAFTRHVLALPAGELVGILGAGGSGATALVTPAMQALPVGLPKLMVSTMASGDVAAYVGASDIAMLHSVTDVGGLNRISRVVLGNAAHALAGMVASPVPEAEHRPAVALSMFGVTTPCVTALVDRLEADHDCLVFHATGAGGRAMEKLVDDRLVAAVLDVTTTEIADEEVGGILTAGPDRIGSVARTETPYVGSCGALDMVNFGARESVPERFENRLLHVHNAQVTLMRTTAEECAHLGAVIAEKLNACDGPVRFLLPTGGLSLIDVPGQPFHDPEADEALFAAIEAGVRQTADRVVRRVPAAVNDDEFVEAVLAALAEVAPTLQEDPQ</sequence>
<feature type="domain" description="UPF0261" evidence="2">
    <location>
        <begin position="182"/>
        <end position="398"/>
    </location>
</feature>
<dbReference type="NCBIfam" id="NF002674">
    <property type="entry name" value="PRK02399.1-2"/>
    <property type="match status" value="1"/>
</dbReference>
<dbReference type="Pfam" id="PF23189">
    <property type="entry name" value="UPF0261_C"/>
    <property type="match status" value="1"/>
</dbReference>
<dbReference type="Gene3D" id="3.40.50.12030">
    <property type="entry name" value="Uncharacterised protein family UPF0261, NC domain"/>
    <property type="match status" value="1"/>
</dbReference>
<dbReference type="AlphaFoldDB" id="A0A917BQP0"/>
<dbReference type="Gene3D" id="3.40.50.12020">
    <property type="entry name" value="Uncharacterised protein family UPF0261, NN domain"/>
    <property type="match status" value="1"/>
</dbReference>
<reference evidence="3" key="1">
    <citation type="journal article" date="2014" name="Int. J. Syst. Evol. Microbiol.">
        <title>Complete genome sequence of Corynebacterium casei LMG S-19264T (=DSM 44701T), isolated from a smear-ripened cheese.</title>
        <authorList>
            <consortium name="US DOE Joint Genome Institute (JGI-PGF)"/>
            <person name="Walter F."/>
            <person name="Albersmeier A."/>
            <person name="Kalinowski J."/>
            <person name="Ruckert C."/>
        </authorList>
    </citation>
    <scope>NUCLEOTIDE SEQUENCE</scope>
    <source>
        <strain evidence="3">CGMCC 1.16067</strain>
    </source>
</reference>
<dbReference type="InterPro" id="IPR051353">
    <property type="entry name" value="Tobamovirus_resist_UPF0261"/>
</dbReference>